<gene>
    <name evidence="2" type="ORF">WA1_11060</name>
</gene>
<dbReference type="EMBL" id="ANNX02000014">
    <property type="protein sequence ID" value="KYC43458.1"/>
    <property type="molecule type" value="Genomic_DNA"/>
</dbReference>
<name>A0A139XFJ4_9CYAN</name>
<accession>A0A139XFJ4</accession>
<sequence length="148" mass="16555">MHSCSTEQTEARLADAVTEITARALASKKPIVIEKLDFSEKKKLFLTGRKYNRMLSGFAYAKFFELLKARCLKLGIKVIEVSAKYSSQIGVVKYMRGYGMGSDSAAALVLARRGMAIYYEKMPARYALQISVHSETRASRLCTLAEIQ</sequence>
<comment type="caution">
    <text evidence="2">The sequence shown here is derived from an EMBL/GenBank/DDBJ whole genome shotgun (WGS) entry which is preliminary data.</text>
</comment>
<dbReference type="GO" id="GO:0003677">
    <property type="term" value="F:DNA binding"/>
    <property type="evidence" value="ECO:0007669"/>
    <property type="project" value="UniProtKB-KW"/>
</dbReference>
<organism evidence="2 3">
    <name type="scientific">Scytonema hofmannii PCC 7110</name>
    <dbReference type="NCBI Taxonomy" id="128403"/>
    <lineage>
        <taxon>Bacteria</taxon>
        <taxon>Bacillati</taxon>
        <taxon>Cyanobacteriota</taxon>
        <taxon>Cyanophyceae</taxon>
        <taxon>Nostocales</taxon>
        <taxon>Scytonemataceae</taxon>
        <taxon>Scytonema</taxon>
    </lineage>
</organism>
<keyword evidence="1" id="KW-0238">DNA-binding</keyword>
<proteinExistence type="predicted"/>
<evidence type="ECO:0000313" key="3">
    <source>
        <dbReference type="Proteomes" id="UP000076925"/>
    </source>
</evidence>
<protein>
    <submittedName>
        <fullName evidence="2">Uncharacterized protein</fullName>
    </submittedName>
</protein>
<dbReference type="RefSeq" id="WP_026135208.1">
    <property type="nucleotide sequence ID" value="NZ_KQ976354.1"/>
</dbReference>
<dbReference type="NCBIfam" id="TIGR01766">
    <property type="entry name" value="IS200/IS605 family accessory protein TnpB-like domain"/>
    <property type="match status" value="1"/>
</dbReference>
<keyword evidence="3" id="KW-1185">Reference proteome</keyword>
<reference evidence="2 3" key="1">
    <citation type="journal article" date="2013" name="Genome Biol. Evol.">
        <title>Genomes of Stigonematalean cyanobacteria (subsection V) and the evolution of oxygenic photosynthesis from prokaryotes to plastids.</title>
        <authorList>
            <person name="Dagan T."/>
            <person name="Roettger M."/>
            <person name="Stucken K."/>
            <person name="Landan G."/>
            <person name="Koch R."/>
            <person name="Major P."/>
            <person name="Gould S.B."/>
            <person name="Goremykin V.V."/>
            <person name="Rippka R."/>
            <person name="Tandeau de Marsac N."/>
            <person name="Gugger M."/>
            <person name="Lockhart P.J."/>
            <person name="Allen J.F."/>
            <person name="Brune I."/>
            <person name="Maus I."/>
            <person name="Puhler A."/>
            <person name="Martin W.F."/>
        </authorList>
    </citation>
    <scope>NUCLEOTIDE SEQUENCE [LARGE SCALE GENOMIC DNA]</scope>
    <source>
        <strain evidence="2 3">PCC 7110</strain>
    </source>
</reference>
<dbReference type="Proteomes" id="UP000076925">
    <property type="component" value="Unassembled WGS sequence"/>
</dbReference>
<evidence type="ECO:0000256" key="1">
    <source>
        <dbReference type="ARBA" id="ARBA00023125"/>
    </source>
</evidence>
<dbReference type="AlphaFoldDB" id="A0A139XFJ4"/>
<dbReference type="InterPro" id="IPR010095">
    <property type="entry name" value="Cas12f1-like_TNB"/>
</dbReference>
<dbReference type="STRING" id="128403.WA1_11060"/>
<evidence type="ECO:0000313" key="2">
    <source>
        <dbReference type="EMBL" id="KYC43458.1"/>
    </source>
</evidence>